<evidence type="ECO:0000313" key="2">
    <source>
        <dbReference type="Proteomes" id="UP000076128"/>
    </source>
</evidence>
<gene>
    <name evidence="1" type="ORF">AKL17_4686</name>
</gene>
<evidence type="ECO:0008006" key="3">
    <source>
        <dbReference type="Google" id="ProtNLM"/>
    </source>
</evidence>
<accession>A0A159Z8N0</accession>
<dbReference type="EMBL" id="CP012661">
    <property type="protein sequence ID" value="AMY71896.1"/>
    <property type="molecule type" value="Genomic_DNA"/>
</dbReference>
<organism evidence="1 2">
    <name type="scientific">Frigidibacter mobilis</name>
    <dbReference type="NCBI Taxonomy" id="1335048"/>
    <lineage>
        <taxon>Bacteria</taxon>
        <taxon>Pseudomonadati</taxon>
        <taxon>Pseudomonadota</taxon>
        <taxon>Alphaproteobacteria</taxon>
        <taxon>Rhodobacterales</taxon>
        <taxon>Paracoccaceae</taxon>
        <taxon>Frigidibacter</taxon>
    </lineage>
</organism>
<dbReference type="RefSeq" id="WP_066817721.1">
    <property type="nucleotide sequence ID" value="NZ_CP012661.1"/>
</dbReference>
<name>A0A159Z8N0_9RHOB</name>
<dbReference type="Gene3D" id="3.30.10.10">
    <property type="entry name" value="Trypsin Inhibitor V, subunit A"/>
    <property type="match status" value="1"/>
</dbReference>
<evidence type="ECO:0000313" key="1">
    <source>
        <dbReference type="EMBL" id="AMY71896.1"/>
    </source>
</evidence>
<dbReference type="Pfam" id="PF11720">
    <property type="entry name" value="Inhibitor_I78"/>
    <property type="match status" value="1"/>
</dbReference>
<dbReference type="STRING" id="1335048.AKL17_4686"/>
<keyword evidence="2" id="KW-1185">Reference proteome</keyword>
<dbReference type="OrthoDB" id="8724542at2"/>
<dbReference type="InterPro" id="IPR021719">
    <property type="entry name" value="Prot_inh_I78"/>
</dbReference>
<protein>
    <recommendedName>
        <fullName evidence="3">Peptidase inhibitor I78 family protein</fullName>
    </recommendedName>
</protein>
<dbReference type="KEGG" id="daa:AKL17_4686"/>
<dbReference type="PROSITE" id="PS51257">
    <property type="entry name" value="PROKAR_LIPOPROTEIN"/>
    <property type="match status" value="1"/>
</dbReference>
<sequence>MAGFPGRHIAGGATLLLLAACVTEGGPEPVAEACGASGLRGLVGQPASRLETMRFSQPLRVINPGQMVTMDYIEARLNISVDEAGRISRVYCG</sequence>
<reference evidence="1 2" key="1">
    <citation type="submission" date="2015-09" db="EMBL/GenBank/DDBJ databases">
        <title>Complete genome sequence of Defluviimonas alba cai42t isolated from an oilfield in Xinjiang.</title>
        <authorList>
            <person name="Geng S."/>
            <person name="Pan X."/>
            <person name="Wu X."/>
        </authorList>
    </citation>
    <scope>NUCLEOTIDE SEQUENCE [LARGE SCALE GENOMIC DNA]</scope>
    <source>
        <strain evidence="2">cai42</strain>
    </source>
</reference>
<dbReference type="Proteomes" id="UP000076128">
    <property type="component" value="Chromosome"/>
</dbReference>
<dbReference type="AlphaFoldDB" id="A0A159Z8N0"/>
<proteinExistence type="predicted"/>